<accession>A0A8J5KLU4</accession>
<feature type="compositionally biased region" description="Basic and acidic residues" evidence="4">
    <location>
        <begin position="338"/>
        <end position="347"/>
    </location>
</feature>
<dbReference type="SUPFAM" id="SSF52833">
    <property type="entry name" value="Thioredoxin-like"/>
    <property type="match status" value="1"/>
</dbReference>
<dbReference type="InterPro" id="IPR013766">
    <property type="entry name" value="Thioredoxin_domain"/>
</dbReference>
<feature type="domain" description="Thioredoxin" evidence="5">
    <location>
        <begin position="727"/>
        <end position="811"/>
    </location>
</feature>
<dbReference type="Pfam" id="PF00085">
    <property type="entry name" value="Thioredoxin"/>
    <property type="match status" value="1"/>
</dbReference>
<evidence type="ECO:0000313" key="7">
    <source>
        <dbReference type="Proteomes" id="UP000734854"/>
    </source>
</evidence>
<dbReference type="CDD" id="cd02947">
    <property type="entry name" value="TRX_family"/>
    <property type="match status" value="1"/>
</dbReference>
<organism evidence="6 7">
    <name type="scientific">Zingiber officinale</name>
    <name type="common">Ginger</name>
    <name type="synonym">Amomum zingiber</name>
    <dbReference type="NCBI Taxonomy" id="94328"/>
    <lineage>
        <taxon>Eukaryota</taxon>
        <taxon>Viridiplantae</taxon>
        <taxon>Streptophyta</taxon>
        <taxon>Embryophyta</taxon>
        <taxon>Tracheophyta</taxon>
        <taxon>Spermatophyta</taxon>
        <taxon>Magnoliopsida</taxon>
        <taxon>Liliopsida</taxon>
        <taxon>Zingiberales</taxon>
        <taxon>Zingiberaceae</taxon>
        <taxon>Zingiber</taxon>
    </lineage>
</organism>
<dbReference type="SMART" id="SM00028">
    <property type="entry name" value="TPR"/>
    <property type="match status" value="6"/>
</dbReference>
<dbReference type="PANTHER" id="PTHR46050:SF29">
    <property type="entry name" value="TPR REPEAT-CONTAINING THIOREDOXIN TTL4"/>
    <property type="match status" value="1"/>
</dbReference>
<name>A0A8J5KLU4_ZINOF</name>
<feature type="region of interest" description="Disordered" evidence="4">
    <location>
        <begin position="249"/>
        <end position="282"/>
    </location>
</feature>
<feature type="region of interest" description="Disordered" evidence="4">
    <location>
        <begin position="113"/>
        <end position="153"/>
    </location>
</feature>
<evidence type="ECO:0000256" key="4">
    <source>
        <dbReference type="SAM" id="MobiDB-lite"/>
    </source>
</evidence>
<reference evidence="6 7" key="1">
    <citation type="submission" date="2020-08" db="EMBL/GenBank/DDBJ databases">
        <title>Plant Genome Project.</title>
        <authorList>
            <person name="Zhang R.-G."/>
        </authorList>
    </citation>
    <scope>NUCLEOTIDE SEQUENCE [LARGE SCALE GENOMIC DNA]</scope>
    <source>
        <tissue evidence="6">Rhizome</tissue>
    </source>
</reference>
<feature type="compositionally biased region" description="Low complexity" evidence="4">
    <location>
        <begin position="190"/>
        <end position="202"/>
    </location>
</feature>
<evidence type="ECO:0000259" key="5">
    <source>
        <dbReference type="Pfam" id="PF00085"/>
    </source>
</evidence>
<proteinExistence type="predicted"/>
<keyword evidence="1" id="KW-0677">Repeat</keyword>
<feature type="region of interest" description="Disordered" evidence="4">
    <location>
        <begin position="328"/>
        <end position="347"/>
    </location>
</feature>
<dbReference type="InterPro" id="IPR036249">
    <property type="entry name" value="Thioredoxin-like_sf"/>
</dbReference>
<feature type="region of interest" description="Disordered" evidence="4">
    <location>
        <begin position="224"/>
        <end position="243"/>
    </location>
</feature>
<dbReference type="InterPro" id="IPR044534">
    <property type="entry name" value="TTL1-4"/>
</dbReference>
<sequence>MAIYSWKQNHTAEKNGLGFVTMVIIGSLHQTHGLRSDHLLKYLRLAGKGMEPFGLPSTGQLALGTRVLHCFLRSGLPTSRSRISCSLRGSCTVWWRFLLPCRHCYCESLRVSGEAGGGRDIRSGDNEAAEMSRAGETGRPEQGSGSVSASPDRIQPVVERFKAALDVEENKPDYPDLGSPVSPLRPRNPSQSSSCSSSSGSASAKTVANASAVARAGIPGAGVADAARRSHSGELSGENSPVSVEIKNVRSPFHRRSGSGPQIYSGGSGSSSSAGVAGNSTASSPVANVLPAGNIFPSGKIGKTGLMQRTAPRSDVLGSGTGNYGHGSVIRGGVAGRGKMEDSSARRDFSRIDPEEITRAGNELYMKGQYADALALYDKAIAMFPQNSTCRSNRAAALVGLGRVGEAARECEEAIRLDPTNGRAQHRLACIYIRLGLVEDGRKHLFLTGQPPDPVELQKLQEVERHLGNCEVSRRIGDWKGALREADAAIAAGADTSMLFVAMRAESLLNLLKFDEADSTFTRSQVEDSIHVLPATKIFGMLSYSYFYIVKAQVDMALGRFENAVTAAEKARQIDARSVEVTSVLNSIRSAARARAQGNELFKSGNFAEACTAYGEGLRSSSSNPVLLCNRAACRSKLGQWGKSVEDCNEALRLQPNYTKALLRRADSYAKLERWAEAVRDYEVLRKELPGDNDVAEALFRAQVALKTSRGEDVSNLKFGGDVEEVTSVEQFHAAVSLPGASVVYFMAALNTQCTELSSFVDALCNRHPSTNFLKVDISRSPAIAKAENVRIVPTFKIYKNGRRVKEMICPSHRVLESSVSHYSL</sequence>
<dbReference type="Proteomes" id="UP000734854">
    <property type="component" value="Unassembled WGS sequence"/>
</dbReference>
<keyword evidence="7" id="KW-1185">Reference proteome</keyword>
<dbReference type="PROSITE" id="PS50005">
    <property type="entry name" value="TPR"/>
    <property type="match status" value="1"/>
</dbReference>
<gene>
    <name evidence="6" type="ORF">ZIOFF_060861</name>
</gene>
<dbReference type="GO" id="GO:0006950">
    <property type="term" value="P:response to stress"/>
    <property type="evidence" value="ECO:0007669"/>
    <property type="project" value="UniProtKB-ARBA"/>
</dbReference>
<dbReference type="PANTHER" id="PTHR46050">
    <property type="entry name" value="TPR REPEAT-CONTAINING THIOREDOXIN"/>
    <property type="match status" value="1"/>
</dbReference>
<dbReference type="FunFam" id="3.40.30.10:FF:000211">
    <property type="entry name" value="TPR repeat-containing thioredoxin TTL4"/>
    <property type="match status" value="1"/>
</dbReference>
<evidence type="ECO:0000256" key="1">
    <source>
        <dbReference type="ARBA" id="ARBA00022737"/>
    </source>
</evidence>
<dbReference type="AlphaFoldDB" id="A0A8J5KLU4"/>
<dbReference type="Pfam" id="PF13432">
    <property type="entry name" value="TPR_16"/>
    <property type="match status" value="2"/>
</dbReference>
<dbReference type="InterPro" id="IPR011990">
    <property type="entry name" value="TPR-like_helical_dom_sf"/>
</dbReference>
<evidence type="ECO:0000256" key="3">
    <source>
        <dbReference type="PROSITE-ProRule" id="PRU00339"/>
    </source>
</evidence>
<dbReference type="Gene3D" id="3.40.30.10">
    <property type="entry name" value="Glutaredoxin"/>
    <property type="match status" value="1"/>
</dbReference>
<dbReference type="InterPro" id="IPR019734">
    <property type="entry name" value="TPR_rpt"/>
</dbReference>
<dbReference type="SUPFAM" id="SSF48452">
    <property type="entry name" value="TPR-like"/>
    <property type="match status" value="2"/>
</dbReference>
<dbReference type="EMBL" id="JACMSC010000016">
    <property type="protein sequence ID" value="KAG6484067.1"/>
    <property type="molecule type" value="Genomic_DNA"/>
</dbReference>
<comment type="caution">
    <text evidence="6">The sequence shown here is derived from an EMBL/GenBank/DDBJ whole genome shotgun (WGS) entry which is preliminary data.</text>
</comment>
<protein>
    <recommendedName>
        <fullName evidence="5">Thioredoxin domain-containing protein</fullName>
    </recommendedName>
</protein>
<evidence type="ECO:0000313" key="6">
    <source>
        <dbReference type="EMBL" id="KAG6484067.1"/>
    </source>
</evidence>
<feature type="repeat" description="TPR" evidence="3">
    <location>
        <begin position="354"/>
        <end position="387"/>
    </location>
</feature>
<keyword evidence="2 3" id="KW-0802">TPR repeat</keyword>
<feature type="compositionally biased region" description="Low complexity" evidence="4">
    <location>
        <begin position="258"/>
        <end position="282"/>
    </location>
</feature>
<evidence type="ECO:0000256" key="2">
    <source>
        <dbReference type="ARBA" id="ARBA00022803"/>
    </source>
</evidence>
<dbReference type="GO" id="GO:0005737">
    <property type="term" value="C:cytoplasm"/>
    <property type="evidence" value="ECO:0007669"/>
    <property type="project" value="TreeGrafter"/>
</dbReference>
<feature type="region of interest" description="Disordered" evidence="4">
    <location>
        <begin position="166"/>
        <end position="202"/>
    </location>
</feature>
<dbReference type="Gene3D" id="1.25.40.10">
    <property type="entry name" value="Tetratricopeptide repeat domain"/>
    <property type="match status" value="1"/>
</dbReference>